<evidence type="ECO:0000313" key="2">
    <source>
        <dbReference type="EMBL" id="KAI1618581.1"/>
    </source>
</evidence>
<feature type="region of interest" description="Disordered" evidence="1">
    <location>
        <begin position="84"/>
        <end position="150"/>
    </location>
</feature>
<feature type="region of interest" description="Disordered" evidence="1">
    <location>
        <begin position="19"/>
        <end position="55"/>
    </location>
</feature>
<protein>
    <submittedName>
        <fullName evidence="2">Uncharacterized protein</fullName>
    </submittedName>
</protein>
<gene>
    <name evidence="2" type="ORF">EDD36DRAFT_35999</name>
</gene>
<comment type="caution">
    <text evidence="2">The sequence shown here is derived from an EMBL/GenBank/DDBJ whole genome shotgun (WGS) entry which is preliminary data.</text>
</comment>
<feature type="compositionally biased region" description="Basic and acidic residues" evidence="1">
    <location>
        <begin position="131"/>
        <end position="140"/>
    </location>
</feature>
<proteinExistence type="predicted"/>
<dbReference type="Pfam" id="PF12720">
    <property type="entry name" value="DUF3807"/>
    <property type="match status" value="1"/>
</dbReference>
<dbReference type="InterPro" id="IPR024526">
    <property type="entry name" value="DUF3807"/>
</dbReference>
<reference evidence="2" key="1">
    <citation type="journal article" date="2022" name="bioRxiv">
        <title>Deciphering the potential niche of two novel black yeast fungi from a biological soil crust based on their genomes, phenotypes, and melanin regulation.</title>
        <authorList>
            <consortium name="DOE Joint Genome Institute"/>
            <person name="Carr E.C."/>
            <person name="Barton Q."/>
            <person name="Grambo S."/>
            <person name="Sullivan M."/>
            <person name="Renfro C.M."/>
            <person name="Kuo A."/>
            <person name="Pangilinan J."/>
            <person name="Lipzen A."/>
            <person name="Keymanesh K."/>
            <person name="Savage E."/>
            <person name="Barry K."/>
            <person name="Grigoriev I.V."/>
            <person name="Riekhof W.R."/>
            <person name="Harris S.S."/>
        </authorList>
    </citation>
    <scope>NUCLEOTIDE SEQUENCE</scope>
    <source>
        <strain evidence="2">JF 03-4F</strain>
    </source>
</reference>
<organism evidence="2 3">
    <name type="scientific">Exophiala viscosa</name>
    <dbReference type="NCBI Taxonomy" id="2486360"/>
    <lineage>
        <taxon>Eukaryota</taxon>
        <taxon>Fungi</taxon>
        <taxon>Dikarya</taxon>
        <taxon>Ascomycota</taxon>
        <taxon>Pezizomycotina</taxon>
        <taxon>Eurotiomycetes</taxon>
        <taxon>Chaetothyriomycetidae</taxon>
        <taxon>Chaetothyriales</taxon>
        <taxon>Herpotrichiellaceae</taxon>
        <taxon>Exophiala</taxon>
    </lineage>
</organism>
<dbReference type="PANTHER" id="PTHR40642:SF1">
    <property type="entry name" value="YALI0F31295P"/>
    <property type="match status" value="1"/>
</dbReference>
<name>A0AAN6E5Q9_9EURO</name>
<accession>A0AAN6E5Q9</accession>
<dbReference type="Proteomes" id="UP001203852">
    <property type="component" value="Unassembled WGS sequence"/>
</dbReference>
<dbReference type="AlphaFoldDB" id="A0AAN6E5Q9"/>
<sequence length="150" mass="17439">MLQPTDILRLRQFHATHFPGQVTPEIDDDSGHVRDVTDSQDLPVPDVGDGLGSYEDGVKRTLTEEQVRMFRHSEIQRLLKERRIAKEKEEKQRKRQTTELKRTKAQQHVDDQPRNSDNHVDTLIYDEQPDAETKNGREAKTFQWPKLGGL</sequence>
<dbReference type="EMBL" id="MU404350">
    <property type="protein sequence ID" value="KAI1618581.1"/>
    <property type="molecule type" value="Genomic_DNA"/>
</dbReference>
<keyword evidence="3" id="KW-1185">Reference proteome</keyword>
<feature type="compositionally biased region" description="Basic and acidic residues" evidence="1">
    <location>
        <begin position="84"/>
        <end position="120"/>
    </location>
</feature>
<evidence type="ECO:0000313" key="3">
    <source>
        <dbReference type="Proteomes" id="UP001203852"/>
    </source>
</evidence>
<dbReference type="PANTHER" id="PTHR40642">
    <property type="entry name" value="YALI0F31295P"/>
    <property type="match status" value="1"/>
</dbReference>
<evidence type="ECO:0000256" key="1">
    <source>
        <dbReference type="SAM" id="MobiDB-lite"/>
    </source>
</evidence>